<sequence length="89" mass="10262">MHCKVILQDILQVRTEWLPSIQLIGFQGRLDDQHTLFSDLNEKVNDLLTKKTANQYLVILPELISVVAIERNDVKFIPDVMTAFIIPED</sequence>
<protein>
    <submittedName>
        <fullName evidence="1">Uncharacterized protein</fullName>
    </submittedName>
</protein>
<comment type="caution">
    <text evidence="1">The sequence shown here is derived from an EMBL/GenBank/DDBJ whole genome shotgun (WGS) entry which is preliminary data.</text>
</comment>
<accession>A0A942YM90</accession>
<reference evidence="1 2" key="1">
    <citation type="submission" date="2021-05" db="EMBL/GenBank/DDBJ databases">
        <title>Novel Bacillus species.</title>
        <authorList>
            <person name="Liu G."/>
        </authorList>
    </citation>
    <scope>NUCLEOTIDE SEQUENCE [LARGE SCALE GENOMIC DNA]</scope>
    <source>
        <strain evidence="1 2">FJAT-49732</strain>
    </source>
</reference>
<dbReference type="Proteomes" id="UP000682713">
    <property type="component" value="Unassembled WGS sequence"/>
</dbReference>
<dbReference type="AlphaFoldDB" id="A0A942YM90"/>
<name>A0A942YM90_9BACI</name>
<keyword evidence="2" id="KW-1185">Reference proteome</keyword>
<evidence type="ECO:0000313" key="2">
    <source>
        <dbReference type="Proteomes" id="UP000682713"/>
    </source>
</evidence>
<dbReference type="EMBL" id="JAGYPJ010000001">
    <property type="protein sequence ID" value="MBS4201452.1"/>
    <property type="molecule type" value="Genomic_DNA"/>
</dbReference>
<gene>
    <name evidence="1" type="ORF">KHA93_17645</name>
</gene>
<organism evidence="1 2">
    <name type="scientific">Lederbergia citrisecunda</name>
    <dbReference type="NCBI Taxonomy" id="2833583"/>
    <lineage>
        <taxon>Bacteria</taxon>
        <taxon>Bacillati</taxon>
        <taxon>Bacillota</taxon>
        <taxon>Bacilli</taxon>
        <taxon>Bacillales</taxon>
        <taxon>Bacillaceae</taxon>
        <taxon>Lederbergia</taxon>
    </lineage>
</organism>
<proteinExistence type="predicted"/>
<dbReference type="RefSeq" id="WP_213111924.1">
    <property type="nucleotide sequence ID" value="NZ_JAGYPJ010000001.1"/>
</dbReference>
<evidence type="ECO:0000313" key="1">
    <source>
        <dbReference type="EMBL" id="MBS4201452.1"/>
    </source>
</evidence>